<evidence type="ECO:0000313" key="3">
    <source>
        <dbReference type="Proteomes" id="UP000683925"/>
    </source>
</evidence>
<evidence type="ECO:0000256" key="1">
    <source>
        <dbReference type="SAM" id="MobiDB-lite"/>
    </source>
</evidence>
<protein>
    <submittedName>
        <fullName evidence="2">Uncharacterized protein</fullName>
    </submittedName>
</protein>
<comment type="caution">
    <text evidence="2">The sequence shown here is derived from an EMBL/GenBank/DDBJ whole genome shotgun (WGS) entry which is preliminary data.</text>
</comment>
<dbReference type="OMA" id="NWKNIMD"/>
<dbReference type="AlphaFoldDB" id="A0A8S1UNX9"/>
<name>A0A8S1UNX9_PAROT</name>
<feature type="region of interest" description="Disordered" evidence="1">
    <location>
        <begin position="190"/>
        <end position="220"/>
    </location>
</feature>
<keyword evidence="3" id="KW-1185">Reference proteome</keyword>
<evidence type="ECO:0000313" key="2">
    <source>
        <dbReference type="EMBL" id="CAD8165409.1"/>
    </source>
</evidence>
<feature type="compositionally biased region" description="Polar residues" evidence="1">
    <location>
        <begin position="71"/>
        <end position="91"/>
    </location>
</feature>
<feature type="region of interest" description="Disordered" evidence="1">
    <location>
        <begin position="141"/>
        <end position="174"/>
    </location>
</feature>
<proteinExistence type="predicted"/>
<dbReference type="Proteomes" id="UP000683925">
    <property type="component" value="Unassembled WGS sequence"/>
</dbReference>
<accession>A0A8S1UNX9</accession>
<dbReference type="EMBL" id="CAJJDP010000046">
    <property type="protein sequence ID" value="CAD8165409.1"/>
    <property type="molecule type" value="Genomic_DNA"/>
</dbReference>
<dbReference type="OrthoDB" id="313166at2759"/>
<feature type="compositionally biased region" description="Polar residues" evidence="1">
    <location>
        <begin position="147"/>
        <end position="165"/>
    </location>
</feature>
<feature type="compositionally biased region" description="Polar residues" evidence="1">
    <location>
        <begin position="207"/>
        <end position="220"/>
    </location>
</feature>
<feature type="compositionally biased region" description="Polar residues" evidence="1">
    <location>
        <begin position="1"/>
        <end position="22"/>
    </location>
</feature>
<sequence length="468" mass="54174">MNKLQQNGVENINGQELQTINKSKTDQNEQGYDELQKQYQVSKQYMSIMNNPSINQQSQLKTKEVNGIEQNTNKNLGQGSNEIISQGSDVDNSQKIDKQITVQISKIEQNQDQLLEQKKKSDYFSFQKSQLSNLNECEKAQQKYEDQNSNLNEKTSLCTDTSESGSQKDKQQIQTQVLNQDLQNQTINHNNQISSSSSTQESENVDQKQQNSDYCSQLVTPKGQNSRLSIHVSKNQQIITTGNEDATFQVSKYEQDPVRSGLVNQEVNANYISIPVKQSDELKVEDEKNGLKGQSKTNTYAEFLTFQQALCVQIKEMIQQAKQDPTKNISFKTKGLNPQSLTDTDKTQKEKLLEFFDGWISYTEENEYSELKYRGSLDFETECLNSFIEFVNVQKMKELKKLKELIEDENTLINWKNIMDKLQINDIQFFVMLCAIKKNEPSNAFTKWYIEWWFQWNKSSVFTKSKYI</sequence>
<gene>
    <name evidence="2" type="ORF">POCTA_138.1.T0460271</name>
</gene>
<reference evidence="2" key="1">
    <citation type="submission" date="2021-01" db="EMBL/GenBank/DDBJ databases">
        <authorList>
            <consortium name="Genoscope - CEA"/>
            <person name="William W."/>
        </authorList>
    </citation>
    <scope>NUCLEOTIDE SEQUENCE</scope>
</reference>
<feature type="region of interest" description="Disordered" evidence="1">
    <location>
        <begin position="71"/>
        <end position="92"/>
    </location>
</feature>
<organism evidence="2 3">
    <name type="scientific">Paramecium octaurelia</name>
    <dbReference type="NCBI Taxonomy" id="43137"/>
    <lineage>
        <taxon>Eukaryota</taxon>
        <taxon>Sar</taxon>
        <taxon>Alveolata</taxon>
        <taxon>Ciliophora</taxon>
        <taxon>Intramacronucleata</taxon>
        <taxon>Oligohymenophorea</taxon>
        <taxon>Peniculida</taxon>
        <taxon>Parameciidae</taxon>
        <taxon>Paramecium</taxon>
    </lineage>
</organism>
<feature type="region of interest" description="Disordered" evidence="1">
    <location>
        <begin position="1"/>
        <end position="30"/>
    </location>
</feature>
<feature type="compositionally biased region" description="Low complexity" evidence="1">
    <location>
        <begin position="190"/>
        <end position="202"/>
    </location>
</feature>